<dbReference type="OrthoDB" id="2325238at2"/>
<evidence type="ECO:0000313" key="2">
    <source>
        <dbReference type="EMBL" id="RXV74743.1"/>
    </source>
</evidence>
<protein>
    <submittedName>
        <fullName evidence="2">Amino acid ABC transporter substrate-binding protein</fullName>
    </submittedName>
</protein>
<dbReference type="RefSeq" id="WP_004048817.1">
    <property type="nucleotide sequence ID" value="NZ_CABIVU010000013.1"/>
</dbReference>
<comment type="caution">
    <text evidence="2">The sequence shown here is derived from an EMBL/GenBank/DDBJ whole genome shotgun (WGS) entry which is preliminary data.</text>
</comment>
<name>A0A4Q2AWR1_9LACO</name>
<accession>A0A4Q2AWR1</accession>
<evidence type="ECO:0000256" key="1">
    <source>
        <dbReference type="ARBA" id="ARBA00022729"/>
    </source>
</evidence>
<proteinExistence type="predicted"/>
<sequence length="266" mass="30106">MSKQKKFYLLLLSTFLGLFCLNLRSNVVVARSSFTMGILENDKPYSYKNDQNWQGFSIELAHQLEEVTDTKINFKAYSSQEKMRTALKKGQIDFILGDKANFSKSYQSTKAFLYPKNILFTRHDSKTKKLDKMLHKKVGLLKSAQQQALLKELGLKPVVFADPTKLLEALEKSQISAGILSDYSYHALLKAEPTLAKAPTTATKAEENAILHRISDPNVLALSLSFITHNHPKINETLTEGINELRSTEKIAELSQKYFTKDLTLN</sequence>
<dbReference type="SUPFAM" id="SSF53850">
    <property type="entry name" value="Periplasmic binding protein-like II"/>
    <property type="match status" value="1"/>
</dbReference>
<dbReference type="SMART" id="SM00062">
    <property type="entry name" value="PBPb"/>
    <property type="match status" value="1"/>
</dbReference>
<dbReference type="Proteomes" id="UP000289316">
    <property type="component" value="Unassembled WGS sequence"/>
</dbReference>
<dbReference type="Gene3D" id="3.40.190.10">
    <property type="entry name" value="Periplasmic binding protein-like II"/>
    <property type="match status" value="2"/>
</dbReference>
<evidence type="ECO:0000313" key="3">
    <source>
        <dbReference type="Proteomes" id="UP000289316"/>
    </source>
</evidence>
<dbReference type="InterPro" id="IPR001638">
    <property type="entry name" value="Solute-binding_3/MltF_N"/>
</dbReference>
<dbReference type="EMBL" id="QZFR01000021">
    <property type="protein sequence ID" value="RXV74743.1"/>
    <property type="molecule type" value="Genomic_DNA"/>
</dbReference>
<dbReference type="AlphaFoldDB" id="A0A4Q2AWR1"/>
<dbReference type="PANTHER" id="PTHR35936">
    <property type="entry name" value="MEMBRANE-BOUND LYTIC MUREIN TRANSGLYCOSYLASE F"/>
    <property type="match status" value="1"/>
</dbReference>
<dbReference type="Pfam" id="PF00497">
    <property type="entry name" value="SBP_bac_3"/>
    <property type="match status" value="1"/>
</dbReference>
<reference evidence="2 3" key="1">
    <citation type="submission" date="2018-09" db="EMBL/GenBank/DDBJ databases">
        <title>Murine metabolic-syndrome-specific gut microbial biobank.</title>
        <authorList>
            <person name="Liu C."/>
        </authorList>
    </citation>
    <scope>NUCLEOTIDE SEQUENCE [LARGE SCALE GENOMIC DNA]</scope>
    <source>
        <strain evidence="2 3">C-30</strain>
    </source>
</reference>
<keyword evidence="1" id="KW-0732">Signal</keyword>
<dbReference type="PANTHER" id="PTHR35936:SF25">
    <property type="entry name" value="ABC TRANSPORTER SUBSTRATE-BINDING PROTEIN"/>
    <property type="match status" value="1"/>
</dbReference>
<gene>
    <name evidence="2" type="ORF">D6C19_04135</name>
</gene>
<organism evidence="2 3">
    <name type="scientific">Ligilactobacillus murinus</name>
    <dbReference type="NCBI Taxonomy" id="1622"/>
    <lineage>
        <taxon>Bacteria</taxon>
        <taxon>Bacillati</taxon>
        <taxon>Bacillota</taxon>
        <taxon>Bacilli</taxon>
        <taxon>Lactobacillales</taxon>
        <taxon>Lactobacillaceae</taxon>
        <taxon>Ligilactobacillus</taxon>
    </lineage>
</organism>